<proteinExistence type="predicted"/>
<accession>A0AA39JH71</accession>
<comment type="caution">
    <text evidence="2">The sequence shown here is derived from an EMBL/GenBank/DDBJ whole genome shotgun (WGS) entry which is preliminary data.</text>
</comment>
<feature type="region of interest" description="Disordered" evidence="1">
    <location>
        <begin position="1"/>
        <end position="34"/>
    </location>
</feature>
<sequence>MLMASSSQTSTGGERKIVAFDAPAPTSPPPRGVKRSIEEVDACLDEDDIERRERPVWTTVSTDRLSSGIIYDVNAFAPAALWASPWGSHSVYDESTENTTATDVAVEAMGGFAVASSQTATSGLYVEITRVISRLIDGSITRNDLIEGLQRVASQLRHCG</sequence>
<dbReference type="EMBL" id="JAUEPT010000029">
    <property type="protein sequence ID" value="KAK0441701.1"/>
    <property type="molecule type" value="Genomic_DNA"/>
</dbReference>
<evidence type="ECO:0000256" key="1">
    <source>
        <dbReference type="SAM" id="MobiDB-lite"/>
    </source>
</evidence>
<dbReference type="Proteomes" id="UP001175226">
    <property type="component" value="Unassembled WGS sequence"/>
</dbReference>
<reference evidence="2" key="1">
    <citation type="submission" date="2023-06" db="EMBL/GenBank/DDBJ databases">
        <authorList>
            <consortium name="Lawrence Berkeley National Laboratory"/>
            <person name="Ahrendt S."/>
            <person name="Sahu N."/>
            <person name="Indic B."/>
            <person name="Wong-Bajracharya J."/>
            <person name="Merenyi Z."/>
            <person name="Ke H.-M."/>
            <person name="Monk M."/>
            <person name="Kocsube S."/>
            <person name="Drula E."/>
            <person name="Lipzen A."/>
            <person name="Balint B."/>
            <person name="Henrissat B."/>
            <person name="Andreopoulos B."/>
            <person name="Martin F.M."/>
            <person name="Harder C.B."/>
            <person name="Rigling D."/>
            <person name="Ford K.L."/>
            <person name="Foster G.D."/>
            <person name="Pangilinan J."/>
            <person name="Papanicolaou A."/>
            <person name="Barry K."/>
            <person name="LaButti K."/>
            <person name="Viragh M."/>
            <person name="Koriabine M."/>
            <person name="Yan M."/>
            <person name="Riley R."/>
            <person name="Champramary S."/>
            <person name="Plett K.L."/>
            <person name="Tsai I.J."/>
            <person name="Slot J."/>
            <person name="Sipos G."/>
            <person name="Plett J."/>
            <person name="Nagy L.G."/>
            <person name="Grigoriev I.V."/>
        </authorList>
    </citation>
    <scope>NUCLEOTIDE SEQUENCE</scope>
    <source>
        <strain evidence="2">FPL87.14</strain>
    </source>
</reference>
<evidence type="ECO:0000313" key="3">
    <source>
        <dbReference type="Proteomes" id="UP001175226"/>
    </source>
</evidence>
<feature type="compositionally biased region" description="Polar residues" evidence="1">
    <location>
        <begin position="1"/>
        <end position="12"/>
    </location>
</feature>
<dbReference type="AlphaFoldDB" id="A0AA39JH71"/>
<organism evidence="2 3">
    <name type="scientific">Armillaria borealis</name>
    <dbReference type="NCBI Taxonomy" id="47425"/>
    <lineage>
        <taxon>Eukaryota</taxon>
        <taxon>Fungi</taxon>
        <taxon>Dikarya</taxon>
        <taxon>Basidiomycota</taxon>
        <taxon>Agaricomycotina</taxon>
        <taxon>Agaricomycetes</taxon>
        <taxon>Agaricomycetidae</taxon>
        <taxon>Agaricales</taxon>
        <taxon>Marasmiineae</taxon>
        <taxon>Physalacriaceae</taxon>
        <taxon>Armillaria</taxon>
    </lineage>
</organism>
<evidence type="ECO:0000313" key="2">
    <source>
        <dbReference type="EMBL" id="KAK0441701.1"/>
    </source>
</evidence>
<keyword evidence="3" id="KW-1185">Reference proteome</keyword>
<gene>
    <name evidence="2" type="ORF">EV421DRAFT_1812311</name>
</gene>
<protein>
    <submittedName>
        <fullName evidence="2">Uncharacterized protein</fullName>
    </submittedName>
</protein>
<name>A0AA39JH71_9AGAR</name>